<name>A0A120K2M0_9SACH</name>
<feature type="transmembrane region" description="Helical" evidence="1">
    <location>
        <begin position="6"/>
        <end position="27"/>
    </location>
</feature>
<protein>
    <submittedName>
        <fullName evidence="2">HFR105Wp</fullName>
    </submittedName>
</protein>
<dbReference type="Proteomes" id="UP000243052">
    <property type="component" value="Chromosome vi"/>
</dbReference>
<keyword evidence="1" id="KW-0472">Membrane</keyword>
<dbReference type="AlphaFoldDB" id="A0A120K2M0"/>
<proteinExistence type="predicted"/>
<dbReference type="EMBL" id="CP014246">
    <property type="protein sequence ID" value="AMD21960.1"/>
    <property type="molecule type" value="Genomic_DNA"/>
</dbReference>
<evidence type="ECO:0000256" key="1">
    <source>
        <dbReference type="SAM" id="Phobius"/>
    </source>
</evidence>
<organism evidence="2 3">
    <name type="scientific">Eremothecium sinecaudum</name>
    <dbReference type="NCBI Taxonomy" id="45286"/>
    <lineage>
        <taxon>Eukaryota</taxon>
        <taxon>Fungi</taxon>
        <taxon>Dikarya</taxon>
        <taxon>Ascomycota</taxon>
        <taxon>Saccharomycotina</taxon>
        <taxon>Saccharomycetes</taxon>
        <taxon>Saccharomycetales</taxon>
        <taxon>Saccharomycetaceae</taxon>
        <taxon>Eremothecium</taxon>
    </lineage>
</organism>
<keyword evidence="1" id="KW-0812">Transmembrane</keyword>
<accession>A0A120K2M0</accession>
<dbReference type="RefSeq" id="XP_017988956.1">
    <property type="nucleotide sequence ID" value="XM_018133467.1"/>
</dbReference>
<keyword evidence="3" id="KW-1185">Reference proteome</keyword>
<sequence length="141" mass="15838">MIQVNNYINLLYYMGILLSVLGAIELFKYSTRLNYEYFHCTTISEPVAEATSMNMIYAVGSSSCDKRGEIKTILRKITRDYDPNLQPASFCLVENRAVGSIHYPDKGKKGPAGYVAYAAYDDDEELLLEQCAQDGATVFHL</sequence>
<dbReference type="OrthoDB" id="3979149at2759"/>
<gene>
    <name evidence="2" type="ORF">AW171_hschr63959</name>
</gene>
<evidence type="ECO:0000313" key="2">
    <source>
        <dbReference type="EMBL" id="AMD21960.1"/>
    </source>
</evidence>
<reference evidence="2 3" key="1">
    <citation type="submission" date="2016-01" db="EMBL/GenBank/DDBJ databases">
        <title>Genome sequence of the yeast Holleya sinecauda.</title>
        <authorList>
            <person name="Dietrich F.S."/>
        </authorList>
    </citation>
    <scope>NUCLEOTIDE SEQUENCE [LARGE SCALE GENOMIC DNA]</scope>
    <source>
        <strain evidence="2 3">ATCC 58844</strain>
    </source>
</reference>
<dbReference type="GeneID" id="28725284"/>
<evidence type="ECO:0000313" key="3">
    <source>
        <dbReference type="Proteomes" id="UP000243052"/>
    </source>
</evidence>
<keyword evidence="1" id="KW-1133">Transmembrane helix</keyword>